<dbReference type="EMBL" id="JAINUF010000003">
    <property type="protein sequence ID" value="KAJ8367930.1"/>
    <property type="molecule type" value="Genomic_DNA"/>
</dbReference>
<protein>
    <recommendedName>
        <fullName evidence="4">Single-pass membrane and coiled-coil domain-containing protein 1</fullName>
    </recommendedName>
</protein>
<dbReference type="AlphaFoldDB" id="A0A9Q1FVD7"/>
<reference evidence="2" key="1">
    <citation type="journal article" date="2023" name="Science">
        <title>Genome structures resolve the early diversification of teleost fishes.</title>
        <authorList>
            <person name="Parey E."/>
            <person name="Louis A."/>
            <person name="Montfort J."/>
            <person name="Bouchez O."/>
            <person name="Roques C."/>
            <person name="Iampietro C."/>
            <person name="Lluch J."/>
            <person name="Castinel A."/>
            <person name="Donnadieu C."/>
            <person name="Desvignes T."/>
            <person name="Floi Bucao C."/>
            <person name="Jouanno E."/>
            <person name="Wen M."/>
            <person name="Mejri S."/>
            <person name="Dirks R."/>
            <person name="Jansen H."/>
            <person name="Henkel C."/>
            <person name="Chen W.J."/>
            <person name="Zahm M."/>
            <person name="Cabau C."/>
            <person name="Klopp C."/>
            <person name="Thompson A.W."/>
            <person name="Robinson-Rechavi M."/>
            <person name="Braasch I."/>
            <person name="Lecointre G."/>
            <person name="Bobe J."/>
            <person name="Postlethwait J.H."/>
            <person name="Berthelot C."/>
            <person name="Roest Crollius H."/>
            <person name="Guiguen Y."/>
        </authorList>
    </citation>
    <scope>NUCLEOTIDE SEQUENCE</scope>
    <source>
        <strain evidence="2">WJC10195</strain>
    </source>
</reference>
<evidence type="ECO:0000313" key="3">
    <source>
        <dbReference type="Proteomes" id="UP001152622"/>
    </source>
</evidence>
<proteinExistence type="predicted"/>
<gene>
    <name evidence="2" type="ORF">SKAU_G00079580</name>
</gene>
<evidence type="ECO:0008006" key="4">
    <source>
        <dbReference type="Google" id="ProtNLM"/>
    </source>
</evidence>
<organism evidence="2 3">
    <name type="scientific">Synaphobranchus kaupii</name>
    <name type="common">Kaup's arrowtooth eel</name>
    <dbReference type="NCBI Taxonomy" id="118154"/>
    <lineage>
        <taxon>Eukaryota</taxon>
        <taxon>Metazoa</taxon>
        <taxon>Chordata</taxon>
        <taxon>Craniata</taxon>
        <taxon>Vertebrata</taxon>
        <taxon>Euteleostomi</taxon>
        <taxon>Actinopterygii</taxon>
        <taxon>Neopterygii</taxon>
        <taxon>Teleostei</taxon>
        <taxon>Anguilliformes</taxon>
        <taxon>Synaphobranchidae</taxon>
        <taxon>Synaphobranchus</taxon>
    </lineage>
</organism>
<sequence>MASEGISLNGFSATLSRLERRLEVVNGKFEELDEAARSLTERLERHKQVLALQARQDQVWACLLEDRFTTTETNLFFAYVADTLRCFHSHVVRKLPDLAAGLPTTACILRRKIKNRRINVAWESTLRDLGLENADAKALCAFFVTHGYQAEYLNPLQRQELTEDVEALIRKVVRNLVLRDSLLRAVQVVEKGKAGALVLTTEEEHKPASSIREHFSNQVTQ</sequence>
<comment type="caution">
    <text evidence="2">The sequence shown here is derived from an EMBL/GenBank/DDBJ whole genome shotgun (WGS) entry which is preliminary data.</text>
</comment>
<evidence type="ECO:0000256" key="1">
    <source>
        <dbReference type="SAM" id="Coils"/>
    </source>
</evidence>
<evidence type="ECO:0000313" key="2">
    <source>
        <dbReference type="EMBL" id="KAJ8367930.1"/>
    </source>
</evidence>
<dbReference type="PANTHER" id="PTHR35979:SF1">
    <property type="entry name" value="SINGLE-PASS MEMBRANE AND COILED-COIL DOMAIN-CONTAINING PROTEIN 1"/>
    <property type="match status" value="1"/>
</dbReference>
<dbReference type="Pfam" id="PF15080">
    <property type="entry name" value="DUF4547"/>
    <property type="match status" value="1"/>
</dbReference>
<dbReference type="InterPro" id="IPR027875">
    <property type="entry name" value="DUF4547"/>
</dbReference>
<dbReference type="Proteomes" id="UP001152622">
    <property type="component" value="Chromosome 3"/>
</dbReference>
<feature type="coiled-coil region" evidence="1">
    <location>
        <begin position="15"/>
        <end position="49"/>
    </location>
</feature>
<keyword evidence="1" id="KW-0175">Coiled coil</keyword>
<accession>A0A9Q1FVD7</accession>
<dbReference type="OrthoDB" id="9882837at2759"/>
<dbReference type="PANTHER" id="PTHR35979">
    <property type="entry name" value="SINGLE-PASS MEMBRANE AND COILED-COIL DOMAIN-CONTAINING PROTEIN 1"/>
    <property type="match status" value="1"/>
</dbReference>
<name>A0A9Q1FVD7_SYNKA</name>
<keyword evidence="3" id="KW-1185">Reference proteome</keyword>